<dbReference type="OrthoDB" id="532576at2"/>
<evidence type="ECO:0000313" key="1">
    <source>
        <dbReference type="EMBL" id="KLD63466.1"/>
    </source>
</evidence>
<sequence length="146" mass="15753">MMPRHGVRLLAIVASLGMAAAIVAGLGVLGSPMHQRALQLDSRRVSDLTVISMQVSAYWSLHKSLPPDLASLKLAQSMTSDPVSGAAFEYATTGKETYRLCANFDAASESDGRSYGAFNVRWNHPAGRYCFDIGTKYGVEVGEPMR</sequence>
<dbReference type="STRING" id="1440762.Y882_11925"/>
<dbReference type="Proteomes" id="UP000035481">
    <property type="component" value="Unassembled WGS sequence"/>
</dbReference>
<accession>A0A0G9H1S7</accession>
<comment type="caution">
    <text evidence="1">The sequence shown here is derived from an EMBL/GenBank/DDBJ whole genome shotgun (WGS) entry which is preliminary data.</text>
</comment>
<dbReference type="AlphaFoldDB" id="A0A0G9H1S7"/>
<name>A0A0G9H1S7_9GAMM</name>
<evidence type="ECO:0008006" key="3">
    <source>
        <dbReference type="Google" id="ProtNLM"/>
    </source>
</evidence>
<reference evidence="1 2" key="1">
    <citation type="journal article" date="2015" name="Antonie Van Leeuwenhoek">
        <title>A phylogenomic and molecular marker based taxonomic framework for the order Xanthomonadales: proposal to transfer the families Algiphilaceae and Solimonadaceae to the order Nevskiales ord. nov. and to create a new family within the order Xanthomonadales, the family Rhodanobacteraceae fam. nov., containing the genus Rhodanobacter and its closest relatives.</title>
        <authorList>
            <person name="Naushad S."/>
            <person name="Adeolu M."/>
            <person name="Wong S."/>
            <person name="Sohail M."/>
            <person name="Schellhorn H.E."/>
            <person name="Gupta R.S."/>
        </authorList>
    </citation>
    <scope>NUCLEOTIDE SEQUENCE [LARGE SCALE GENOMIC DNA]</scope>
    <source>
        <strain evidence="1 2">DSM 16301</strain>
    </source>
</reference>
<dbReference type="PATRIC" id="fig|1440762.4.peg.1885"/>
<evidence type="ECO:0000313" key="2">
    <source>
        <dbReference type="Proteomes" id="UP000035481"/>
    </source>
</evidence>
<proteinExistence type="predicted"/>
<organism evidence="1 2">
    <name type="scientific">Dyella japonica DSM 16301</name>
    <dbReference type="NCBI Taxonomy" id="1440762"/>
    <lineage>
        <taxon>Bacteria</taxon>
        <taxon>Pseudomonadati</taxon>
        <taxon>Pseudomonadota</taxon>
        <taxon>Gammaproteobacteria</taxon>
        <taxon>Lysobacterales</taxon>
        <taxon>Rhodanobacteraceae</taxon>
        <taxon>Dyella</taxon>
    </lineage>
</organism>
<gene>
    <name evidence="1" type="ORF">Y882_11925</name>
</gene>
<dbReference type="EMBL" id="JPLA01000028">
    <property type="protein sequence ID" value="KLD63466.1"/>
    <property type="molecule type" value="Genomic_DNA"/>
</dbReference>
<dbReference type="RefSeq" id="WP_046972083.1">
    <property type="nucleotide sequence ID" value="NZ_JPLA01000028.1"/>
</dbReference>
<protein>
    <recommendedName>
        <fullName evidence="3">Type II secretion system protein</fullName>
    </recommendedName>
</protein>